<dbReference type="EMBL" id="JAZDRP010000013">
    <property type="protein sequence ID" value="MEE2527374.1"/>
    <property type="molecule type" value="Genomic_DNA"/>
</dbReference>
<dbReference type="Gene3D" id="3.40.50.150">
    <property type="entry name" value="Vaccinia Virus protein VP39"/>
    <property type="match status" value="1"/>
</dbReference>
<dbReference type="Gene3D" id="3.30.2130.30">
    <property type="match status" value="1"/>
</dbReference>
<dbReference type="GO" id="GO:0032259">
    <property type="term" value="P:methylation"/>
    <property type="evidence" value="ECO:0007669"/>
    <property type="project" value="UniProtKB-KW"/>
</dbReference>
<dbReference type="Pfam" id="PF22020">
    <property type="entry name" value="RlmL_1st"/>
    <property type="match status" value="1"/>
</dbReference>
<evidence type="ECO:0000313" key="7">
    <source>
        <dbReference type="Proteomes" id="UP001354971"/>
    </source>
</evidence>
<proteinExistence type="predicted"/>
<dbReference type="GO" id="GO:0008168">
    <property type="term" value="F:methyltransferase activity"/>
    <property type="evidence" value="ECO:0007669"/>
    <property type="project" value="UniProtKB-KW"/>
</dbReference>
<evidence type="ECO:0000259" key="5">
    <source>
        <dbReference type="Pfam" id="PF22020"/>
    </source>
</evidence>
<dbReference type="PROSITE" id="PS01261">
    <property type="entry name" value="UPF0020"/>
    <property type="match status" value="1"/>
</dbReference>
<keyword evidence="2" id="KW-0808">Transferase</keyword>
<feature type="non-terminal residue" evidence="6">
    <location>
        <position position="1"/>
    </location>
</feature>
<feature type="domain" description="RlmL ferredoxin-like" evidence="5">
    <location>
        <begin position="19"/>
        <end position="73"/>
    </location>
</feature>
<comment type="caution">
    <text evidence="6">The sequence shown here is derived from an EMBL/GenBank/DDBJ whole genome shotgun (WGS) entry which is preliminary data.</text>
</comment>
<dbReference type="InterPro" id="IPR004114">
    <property type="entry name" value="THUMP_dom"/>
</dbReference>
<dbReference type="SUPFAM" id="SSF53335">
    <property type="entry name" value="S-adenosyl-L-methionine-dependent methyltransferases"/>
    <property type="match status" value="1"/>
</dbReference>
<sequence>HGPPLFFCPPDMNTATLDIFLAVSPGLEPVLLQEAREAGFETARTVAGGVEFTGGWPDVWRANYFLRGAARVLVRIAEFPAVHLSQLDKKARRIAWTDWLPKGAGLTVSASCRGSKLYHAGAVQQRVEVAAAEALGGSANADDGFRLQVRIVKNICTISLDTSGELLHRRGFKEAVVKAPMRETLAAMFLRACRYRGDEPVYDPMCGSGTFVIEAAEIASGLPAGRGRSFPFEQFPSFDAAGWADVKASAVSRSPGFVLAGSDRDAGAVKAASANAERAGVDAVTQFTQGDVRDAVPPEGPPGLVMINPPYGARIGNRKALYPVYHALGETLRTRFSGWRAGLVTSDEALARAARLPFDRPGPPVDHGGIKIRLYQTRPLP</sequence>
<dbReference type="PANTHER" id="PTHR47313:SF1">
    <property type="entry name" value="RIBOSOMAL RNA LARGE SUBUNIT METHYLTRANSFERASE K_L"/>
    <property type="match status" value="1"/>
</dbReference>
<dbReference type="Pfam" id="PF02926">
    <property type="entry name" value="THUMP"/>
    <property type="match status" value="1"/>
</dbReference>
<keyword evidence="1 6" id="KW-0489">Methyltransferase</keyword>
<dbReference type="InterPro" id="IPR029063">
    <property type="entry name" value="SAM-dependent_MTases_sf"/>
</dbReference>
<evidence type="ECO:0000259" key="3">
    <source>
        <dbReference type="Pfam" id="PF01170"/>
    </source>
</evidence>
<evidence type="ECO:0000256" key="2">
    <source>
        <dbReference type="ARBA" id="ARBA00022679"/>
    </source>
</evidence>
<reference evidence="6 7" key="1">
    <citation type="submission" date="2024-01" db="EMBL/GenBank/DDBJ databases">
        <title>Hyphobacterium bacterium isolated from marine sediment.</title>
        <authorList>
            <person name="Zhao S."/>
        </authorList>
    </citation>
    <scope>NUCLEOTIDE SEQUENCE [LARGE SCALE GENOMIC DNA]</scope>
    <source>
        <strain evidence="7">HN65</strain>
    </source>
</reference>
<name>A0ABU7LTZ1_9PROT</name>
<dbReference type="Pfam" id="PF01170">
    <property type="entry name" value="UPF0020"/>
    <property type="match status" value="1"/>
</dbReference>
<keyword evidence="7" id="KW-1185">Reference proteome</keyword>
<evidence type="ECO:0000313" key="6">
    <source>
        <dbReference type="EMBL" id="MEE2527374.1"/>
    </source>
</evidence>
<evidence type="ECO:0000259" key="4">
    <source>
        <dbReference type="Pfam" id="PF02926"/>
    </source>
</evidence>
<feature type="domain" description="Ribosomal RNA large subunit methyltransferase K/L-like methyltransferase" evidence="3">
    <location>
        <begin position="170"/>
        <end position="355"/>
    </location>
</feature>
<accession>A0ABU7LTZ1</accession>
<dbReference type="PANTHER" id="PTHR47313">
    <property type="entry name" value="RIBOSOMAL RNA LARGE SUBUNIT METHYLTRANSFERASE K/L"/>
    <property type="match status" value="1"/>
</dbReference>
<dbReference type="InterPro" id="IPR053943">
    <property type="entry name" value="RlmKL-like_Mtase_CS"/>
</dbReference>
<dbReference type="InterPro" id="IPR054170">
    <property type="entry name" value="RlmL_1st"/>
</dbReference>
<dbReference type="Proteomes" id="UP001354971">
    <property type="component" value="Unassembled WGS sequence"/>
</dbReference>
<protein>
    <submittedName>
        <fullName evidence="6">Class I SAM-dependent RNA methyltransferase</fullName>
    </submittedName>
</protein>
<evidence type="ECO:0000256" key="1">
    <source>
        <dbReference type="ARBA" id="ARBA00022603"/>
    </source>
</evidence>
<feature type="domain" description="THUMP" evidence="4">
    <location>
        <begin position="84"/>
        <end position="161"/>
    </location>
</feature>
<gene>
    <name evidence="6" type="ORF">V0U79_13485</name>
</gene>
<dbReference type="InterPro" id="IPR000241">
    <property type="entry name" value="RlmKL-like_Mtase"/>
</dbReference>
<dbReference type="CDD" id="cd11715">
    <property type="entry name" value="THUMP_AdoMetMT"/>
    <property type="match status" value="1"/>
</dbReference>
<organism evidence="6 7">
    <name type="scientific">Hyphobacterium lacteum</name>
    <dbReference type="NCBI Taxonomy" id="3116575"/>
    <lineage>
        <taxon>Bacteria</taxon>
        <taxon>Pseudomonadati</taxon>
        <taxon>Pseudomonadota</taxon>
        <taxon>Alphaproteobacteria</taxon>
        <taxon>Maricaulales</taxon>
        <taxon>Maricaulaceae</taxon>
        <taxon>Hyphobacterium</taxon>
    </lineage>
</organism>